<comment type="caution">
    <text evidence="1">The sequence shown here is derived from an EMBL/GenBank/DDBJ whole genome shotgun (WGS) entry which is preliminary data.</text>
</comment>
<name>A0A0F9DYN9_9ZZZZ</name>
<proteinExistence type="predicted"/>
<protein>
    <submittedName>
        <fullName evidence="1">Uncharacterized protein</fullName>
    </submittedName>
</protein>
<evidence type="ECO:0000313" key="1">
    <source>
        <dbReference type="EMBL" id="KKL58921.1"/>
    </source>
</evidence>
<dbReference type="EMBL" id="LAZR01029658">
    <property type="protein sequence ID" value="KKL58921.1"/>
    <property type="molecule type" value="Genomic_DNA"/>
</dbReference>
<organism evidence="1">
    <name type="scientific">marine sediment metagenome</name>
    <dbReference type="NCBI Taxonomy" id="412755"/>
    <lineage>
        <taxon>unclassified sequences</taxon>
        <taxon>metagenomes</taxon>
        <taxon>ecological metagenomes</taxon>
    </lineage>
</organism>
<feature type="non-terminal residue" evidence="1">
    <location>
        <position position="63"/>
    </location>
</feature>
<reference evidence="1" key="1">
    <citation type="journal article" date="2015" name="Nature">
        <title>Complex archaea that bridge the gap between prokaryotes and eukaryotes.</title>
        <authorList>
            <person name="Spang A."/>
            <person name="Saw J.H."/>
            <person name="Jorgensen S.L."/>
            <person name="Zaremba-Niedzwiedzka K."/>
            <person name="Martijn J."/>
            <person name="Lind A.E."/>
            <person name="van Eijk R."/>
            <person name="Schleper C."/>
            <person name="Guy L."/>
            <person name="Ettema T.J."/>
        </authorList>
    </citation>
    <scope>NUCLEOTIDE SEQUENCE</scope>
</reference>
<accession>A0A0F9DYN9</accession>
<dbReference type="AlphaFoldDB" id="A0A0F9DYN9"/>
<sequence>MGILSGLFSKDGALLVKQQGSSFEEAVERGNVYLIANQTTVTTQAGLNGTTPALTIANRVSSN</sequence>
<gene>
    <name evidence="1" type="ORF">LCGC14_2220560</name>
</gene>